<evidence type="ECO:0000259" key="2">
    <source>
        <dbReference type="Pfam" id="PF04909"/>
    </source>
</evidence>
<keyword evidence="4" id="KW-1185">Reference proteome</keyword>
<evidence type="ECO:0000313" key="3">
    <source>
        <dbReference type="EMBL" id="GAA5089526.1"/>
    </source>
</evidence>
<comment type="similarity">
    <text evidence="1">Belongs to the metallo-dependent hydrolases superfamily.</text>
</comment>
<proteinExistence type="inferred from homology"/>
<accession>A0ABP9M652</accession>
<comment type="caution">
    <text evidence="3">The sequence shown here is derived from an EMBL/GenBank/DDBJ whole genome shotgun (WGS) entry which is preliminary data.</text>
</comment>
<reference evidence="4" key="1">
    <citation type="journal article" date="2019" name="Int. J. Syst. Evol. Microbiol.">
        <title>The Global Catalogue of Microorganisms (GCM) 10K type strain sequencing project: providing services to taxonomists for standard genome sequencing and annotation.</title>
        <authorList>
            <consortium name="The Broad Institute Genomics Platform"/>
            <consortium name="The Broad Institute Genome Sequencing Center for Infectious Disease"/>
            <person name="Wu L."/>
            <person name="Ma J."/>
        </authorList>
    </citation>
    <scope>NUCLEOTIDE SEQUENCE [LARGE SCALE GENOMIC DNA]</scope>
    <source>
        <strain evidence="4">JCM 18959</strain>
    </source>
</reference>
<dbReference type="Proteomes" id="UP001501407">
    <property type="component" value="Unassembled WGS sequence"/>
</dbReference>
<evidence type="ECO:0000256" key="1">
    <source>
        <dbReference type="ARBA" id="ARBA00038310"/>
    </source>
</evidence>
<dbReference type="SUPFAM" id="SSF51556">
    <property type="entry name" value="Metallo-dependent hydrolases"/>
    <property type="match status" value="1"/>
</dbReference>
<dbReference type="EMBL" id="BAABKZ010000001">
    <property type="protein sequence ID" value="GAA5089526.1"/>
    <property type="molecule type" value="Genomic_DNA"/>
</dbReference>
<protein>
    <submittedName>
        <fullName evidence="3">Amidohydrolase family protein</fullName>
    </submittedName>
</protein>
<name>A0ABP9M652_9MICO</name>
<dbReference type="PANTHER" id="PTHR43569">
    <property type="entry name" value="AMIDOHYDROLASE"/>
    <property type="match status" value="1"/>
</dbReference>
<feature type="domain" description="Amidohydrolase-related" evidence="2">
    <location>
        <begin position="5"/>
        <end position="280"/>
    </location>
</feature>
<evidence type="ECO:0000313" key="4">
    <source>
        <dbReference type="Proteomes" id="UP001501407"/>
    </source>
</evidence>
<organism evidence="3 4">
    <name type="scientific">Microbacterium yannicii</name>
    <dbReference type="NCBI Taxonomy" id="671622"/>
    <lineage>
        <taxon>Bacteria</taxon>
        <taxon>Bacillati</taxon>
        <taxon>Actinomycetota</taxon>
        <taxon>Actinomycetes</taxon>
        <taxon>Micrococcales</taxon>
        <taxon>Microbacteriaceae</taxon>
        <taxon>Microbacterium</taxon>
    </lineage>
</organism>
<dbReference type="Gene3D" id="3.20.20.140">
    <property type="entry name" value="Metal-dependent hydrolases"/>
    <property type="match status" value="1"/>
</dbReference>
<dbReference type="InterPro" id="IPR052350">
    <property type="entry name" value="Metallo-dep_Lactonases"/>
</dbReference>
<sequence length="291" mass="31710">MTGIIDAHTHIWDRRTGDYTWLTAEYGPIHRDFALEDFAHEREQLGVDAVVLVQAADTAGDTDRMLAAAERHREVAGVVAWLPLADPGLPRVLEQRLATRRVVGVRALVHEMADREWLLRSDVAAGLDAVAAAELPFDLVTSGPEALSLVPRLVERHPTLRIVIDHLGKPPVGGDAEFFARWRALLRDAAASPRVAAKLSGLASAVGPPDAWTVAGLRPVVDEAVEAFGAERLMYGGDWPVSTLAGGCTRVFEGLHEALDVSADELAHIHRGTATRWYRLGERAKDETRTP</sequence>
<dbReference type="InterPro" id="IPR032466">
    <property type="entry name" value="Metal_Hydrolase"/>
</dbReference>
<dbReference type="PANTHER" id="PTHR43569:SF2">
    <property type="entry name" value="AMIDOHYDROLASE-RELATED DOMAIN-CONTAINING PROTEIN"/>
    <property type="match status" value="1"/>
</dbReference>
<dbReference type="RefSeq" id="WP_194413159.1">
    <property type="nucleotide sequence ID" value="NZ_BAABKZ010000001.1"/>
</dbReference>
<dbReference type="InterPro" id="IPR006680">
    <property type="entry name" value="Amidohydro-rel"/>
</dbReference>
<dbReference type="Pfam" id="PF04909">
    <property type="entry name" value="Amidohydro_2"/>
    <property type="match status" value="1"/>
</dbReference>
<gene>
    <name evidence="3" type="ORF">GCM10025760_13660</name>
</gene>